<feature type="compositionally biased region" description="Basic and acidic residues" evidence="1">
    <location>
        <begin position="43"/>
        <end position="55"/>
    </location>
</feature>
<keyword evidence="2" id="KW-0812">Transmembrane</keyword>
<accession>A0A9N9L5E1</accession>
<feature type="region of interest" description="Disordered" evidence="1">
    <location>
        <begin position="1"/>
        <end position="196"/>
    </location>
</feature>
<feature type="compositionally biased region" description="Basic and acidic residues" evidence="1">
    <location>
        <begin position="62"/>
        <end position="74"/>
    </location>
</feature>
<feature type="compositionally biased region" description="Polar residues" evidence="1">
    <location>
        <begin position="135"/>
        <end position="144"/>
    </location>
</feature>
<evidence type="ECO:0000256" key="2">
    <source>
        <dbReference type="SAM" id="Phobius"/>
    </source>
</evidence>
<dbReference type="AlphaFoldDB" id="A0A9N9L5E1"/>
<comment type="caution">
    <text evidence="3">The sequence shown here is derived from an EMBL/GenBank/DDBJ whole genome shotgun (WGS) entry which is preliminary data.</text>
</comment>
<feature type="compositionally biased region" description="Basic and acidic residues" evidence="1">
    <location>
        <begin position="156"/>
        <end position="171"/>
    </location>
</feature>
<organism evidence="3 4">
    <name type="scientific">Hymenoscyphus fraxineus</name>
    <dbReference type="NCBI Taxonomy" id="746836"/>
    <lineage>
        <taxon>Eukaryota</taxon>
        <taxon>Fungi</taxon>
        <taxon>Dikarya</taxon>
        <taxon>Ascomycota</taxon>
        <taxon>Pezizomycotina</taxon>
        <taxon>Leotiomycetes</taxon>
        <taxon>Helotiales</taxon>
        <taxon>Helotiaceae</taxon>
        <taxon>Hymenoscyphus</taxon>
    </lineage>
</organism>
<feature type="transmembrane region" description="Helical" evidence="2">
    <location>
        <begin position="221"/>
        <end position="248"/>
    </location>
</feature>
<reference evidence="3" key="1">
    <citation type="submission" date="2021-07" db="EMBL/GenBank/DDBJ databases">
        <authorList>
            <person name="Durling M."/>
        </authorList>
    </citation>
    <scope>NUCLEOTIDE SEQUENCE</scope>
</reference>
<feature type="compositionally biased region" description="Low complexity" evidence="1">
    <location>
        <begin position="175"/>
        <end position="184"/>
    </location>
</feature>
<protein>
    <submittedName>
        <fullName evidence="3">Uncharacterized protein</fullName>
    </submittedName>
</protein>
<keyword evidence="2" id="KW-0472">Membrane</keyword>
<evidence type="ECO:0000313" key="4">
    <source>
        <dbReference type="Proteomes" id="UP000696280"/>
    </source>
</evidence>
<evidence type="ECO:0000256" key="1">
    <source>
        <dbReference type="SAM" id="MobiDB-lite"/>
    </source>
</evidence>
<gene>
    <name evidence="3" type="ORF">HYFRA_00011135</name>
</gene>
<name>A0A9N9L5E1_9HELO</name>
<evidence type="ECO:0000313" key="3">
    <source>
        <dbReference type="EMBL" id="CAG8958458.1"/>
    </source>
</evidence>
<dbReference type="Proteomes" id="UP000696280">
    <property type="component" value="Unassembled WGS sequence"/>
</dbReference>
<dbReference type="EMBL" id="CAJVRL010000082">
    <property type="protein sequence ID" value="CAG8958458.1"/>
    <property type="molecule type" value="Genomic_DNA"/>
</dbReference>
<keyword evidence="2" id="KW-1133">Transmembrane helix</keyword>
<proteinExistence type="predicted"/>
<feature type="compositionally biased region" description="Acidic residues" evidence="1">
    <location>
        <begin position="95"/>
        <end position="108"/>
    </location>
</feature>
<keyword evidence="4" id="KW-1185">Reference proteome</keyword>
<feature type="compositionally biased region" description="Polar residues" evidence="1">
    <location>
        <begin position="1"/>
        <end position="14"/>
    </location>
</feature>
<sequence>MVEISTADSQSQPYRFTMEPIHPSTLKSEEESSKALDTFVIPHEQDTPYHDGKDSEDSDIESDVKAGDRDKKGGNEGVDVDGIHFASEKSTDDKGDGDDGDDVDDGDDGISIHTDSSPESVAAEGDSAKREDTPNAITITQSEARSAVLETTSTETKNEEKQLKLRAKEPALHYNTTNNSSNEESQAKGNNDNQSRMEIPKDLRTVQEIQPGWSTSPGDGALVFTFILLACGPFCALGFTFTDTFLALHHFFSKQFTPLTPS</sequence>
<feature type="compositionally biased region" description="Polar residues" evidence="1">
    <location>
        <begin position="187"/>
        <end position="196"/>
    </location>
</feature>